<dbReference type="GO" id="GO:0008270">
    <property type="term" value="F:zinc ion binding"/>
    <property type="evidence" value="ECO:0007669"/>
    <property type="project" value="UniProtKB-KW"/>
</dbReference>
<evidence type="ECO:0000256" key="8">
    <source>
        <dbReference type="ARBA" id="ARBA00023016"/>
    </source>
</evidence>
<organism evidence="14 15">
    <name type="scientific">Vibrio parahaemolyticus</name>
    <dbReference type="NCBI Taxonomy" id="670"/>
    <lineage>
        <taxon>Bacteria</taxon>
        <taxon>Pseudomonadati</taxon>
        <taxon>Pseudomonadota</taxon>
        <taxon>Gammaproteobacteria</taxon>
        <taxon>Vibrionales</taxon>
        <taxon>Vibrionaceae</taxon>
        <taxon>Vibrio</taxon>
    </lineage>
</organism>
<dbReference type="SUPFAM" id="SSF54211">
    <property type="entry name" value="Ribosomal protein S5 domain 2-like"/>
    <property type="match status" value="1"/>
</dbReference>
<gene>
    <name evidence="14" type="primary">radA</name>
    <name evidence="14" type="ORF">QX249_09465</name>
</gene>
<comment type="function">
    <text evidence="12">DNA-dependent ATPase involved in processing of recombination intermediates, plays a role in repairing DNA breaks. Stimulates the branch migration of RecA-mediated strand transfer reactions, allowing the 3' invading strand to extend heteroduplex DNA faster. Binds ssDNA in the presence of ADP but not other nucleotides, has ATPase activity that is stimulated by ssDNA and various branched DNA structures, but inhibited by SSB. Does not have RecA's homology-searching function.</text>
</comment>
<dbReference type="Pfam" id="PF18073">
    <property type="entry name" value="Zn_ribbon_LapB"/>
    <property type="match status" value="1"/>
</dbReference>
<dbReference type="PROSITE" id="PS50162">
    <property type="entry name" value="RECA_2"/>
    <property type="match status" value="1"/>
</dbReference>
<dbReference type="NCBIfam" id="TIGR00416">
    <property type="entry name" value="sms"/>
    <property type="match status" value="1"/>
</dbReference>
<keyword evidence="10 12" id="KW-0234">DNA repair</keyword>
<dbReference type="InterPro" id="IPR020588">
    <property type="entry name" value="RecA_ATP-bd"/>
</dbReference>
<evidence type="ECO:0000256" key="5">
    <source>
        <dbReference type="ARBA" id="ARBA00022801"/>
    </source>
</evidence>
<evidence type="ECO:0000313" key="15">
    <source>
        <dbReference type="Proteomes" id="UP001253193"/>
    </source>
</evidence>
<name>A0AAW8PZ19_VIBPH</name>
<dbReference type="RefSeq" id="WP_311019664.1">
    <property type="nucleotide sequence ID" value="NZ_JAUHGG010000003.1"/>
</dbReference>
<evidence type="ECO:0000256" key="11">
    <source>
        <dbReference type="NCBIfam" id="TIGR00416"/>
    </source>
</evidence>
<evidence type="ECO:0000256" key="2">
    <source>
        <dbReference type="ARBA" id="ARBA00022741"/>
    </source>
</evidence>
<dbReference type="SUPFAM" id="SSF52540">
    <property type="entry name" value="P-loop containing nucleoside triphosphate hydrolases"/>
    <property type="match status" value="1"/>
</dbReference>
<dbReference type="PANTHER" id="PTHR32472">
    <property type="entry name" value="DNA REPAIR PROTEIN RADA"/>
    <property type="match status" value="1"/>
</dbReference>
<dbReference type="GO" id="GO:0003684">
    <property type="term" value="F:damaged DNA binding"/>
    <property type="evidence" value="ECO:0007669"/>
    <property type="project" value="InterPro"/>
</dbReference>
<dbReference type="SMART" id="SM00382">
    <property type="entry name" value="AAA"/>
    <property type="match status" value="1"/>
</dbReference>
<protein>
    <recommendedName>
        <fullName evidence="11 12">DNA repair protein RadA</fullName>
    </recommendedName>
</protein>
<dbReference type="Pfam" id="PF13541">
    <property type="entry name" value="ChlI"/>
    <property type="match status" value="1"/>
</dbReference>
<evidence type="ECO:0000256" key="12">
    <source>
        <dbReference type="RuleBase" id="RU003555"/>
    </source>
</evidence>
<dbReference type="InterPro" id="IPR027417">
    <property type="entry name" value="P-loop_NTPase"/>
</dbReference>
<reference evidence="14" key="1">
    <citation type="submission" date="2023-06" db="EMBL/GenBank/DDBJ databases">
        <title>Genomic Diversity of Vibrio spp. and Metagenomic Analysis of Pathogens in Florida Gulf Coastal Waters Following Hurricane Ian.</title>
        <authorList>
            <person name="Brumfield K.D."/>
        </authorList>
    </citation>
    <scope>NUCLEOTIDE SEQUENCE</scope>
    <source>
        <strain evidence="14">WBS2B-138</strain>
    </source>
</reference>
<dbReference type="GO" id="GO:0016787">
    <property type="term" value="F:hydrolase activity"/>
    <property type="evidence" value="ECO:0007669"/>
    <property type="project" value="UniProtKB-KW"/>
</dbReference>
<dbReference type="InterPro" id="IPR003593">
    <property type="entry name" value="AAA+_ATPase"/>
</dbReference>
<dbReference type="Gene3D" id="3.40.50.300">
    <property type="entry name" value="P-loop containing nucleotide triphosphate hydrolases"/>
    <property type="match status" value="1"/>
</dbReference>
<dbReference type="EMBL" id="JAUHGG010000003">
    <property type="protein sequence ID" value="MDS1820883.1"/>
    <property type="molecule type" value="Genomic_DNA"/>
</dbReference>
<evidence type="ECO:0000256" key="9">
    <source>
        <dbReference type="ARBA" id="ARBA00023125"/>
    </source>
</evidence>
<dbReference type="PRINTS" id="PR01874">
    <property type="entry name" value="DNAREPAIRADA"/>
</dbReference>
<keyword evidence="6 12" id="KW-0862">Zinc</keyword>
<dbReference type="InterPro" id="IPR041166">
    <property type="entry name" value="Rubredoxin_2"/>
</dbReference>
<keyword evidence="4 12" id="KW-0863">Zinc-finger</keyword>
<proteinExistence type="inferred from homology"/>
<evidence type="ECO:0000256" key="4">
    <source>
        <dbReference type="ARBA" id="ARBA00022771"/>
    </source>
</evidence>
<dbReference type="PANTHER" id="PTHR32472:SF10">
    <property type="entry name" value="DNA REPAIR PROTEIN RADA-LIKE PROTEIN"/>
    <property type="match status" value="1"/>
</dbReference>
<dbReference type="InterPro" id="IPR014721">
    <property type="entry name" value="Ribsml_uS5_D2-typ_fold_subgr"/>
</dbReference>
<keyword evidence="5" id="KW-0378">Hydrolase</keyword>
<dbReference type="AlphaFoldDB" id="A0AAW8PZ19"/>
<dbReference type="InterPro" id="IPR020568">
    <property type="entry name" value="Ribosomal_Su5_D2-typ_SF"/>
</dbReference>
<keyword evidence="7 12" id="KW-0067">ATP-binding</keyword>
<dbReference type="Proteomes" id="UP001253193">
    <property type="component" value="Unassembled WGS sequence"/>
</dbReference>
<evidence type="ECO:0000256" key="3">
    <source>
        <dbReference type="ARBA" id="ARBA00022763"/>
    </source>
</evidence>
<comment type="caution">
    <text evidence="14">The sequence shown here is derived from an EMBL/GenBank/DDBJ whole genome shotgun (WGS) entry which is preliminary data.</text>
</comment>
<keyword evidence="8" id="KW-0346">Stress response</keyword>
<evidence type="ECO:0000313" key="14">
    <source>
        <dbReference type="EMBL" id="MDS1820883.1"/>
    </source>
</evidence>
<keyword evidence="9 12" id="KW-0238">DNA-binding</keyword>
<dbReference type="Gene3D" id="3.30.230.10">
    <property type="match status" value="1"/>
</dbReference>
<accession>A0AAW8PZ19</accession>
<evidence type="ECO:0000256" key="7">
    <source>
        <dbReference type="ARBA" id="ARBA00022840"/>
    </source>
</evidence>
<evidence type="ECO:0000259" key="13">
    <source>
        <dbReference type="PROSITE" id="PS50162"/>
    </source>
</evidence>
<comment type="similarity">
    <text evidence="12">Belongs to the RecA family. RadA subfamily.</text>
</comment>
<sequence>MAKAKKAYVCNDCGADFPRWQGQCNSCGSWNTISEINLGTTRESLASKASRTSGGYGGESSEIAIKPSEIVKVEHLRFNTGIGEFDRVMGGGVTIGSATLISGSPGAGKTTLLTLLAALLSASKKVIYVTGEENQNQWKNRQDRVAPHYVNDNMFILVTDSLDKALEQASEKKAEFAIYDSIQSFVASTVDGSKGSVGQVKECGSEITKFAKQNNVTTFIVGQVTKDNTMAGPKVLEHTIDTHIHLEKSEHSNLRTLRSMKNRFGSEETVGLFKMEGEGMVEISDPSAEFRSASSSNTSGCATTCLRASNRSILVEIQALVVESQSEKLQRVCLGVNFNRVQLIAAILRKHCGKNFYADIFISVVGGFKISEQDTSSDLAIAAALVSSLEDKVIDSDTCFIGELTLSGEVKSVPNGAQRVEEALRHGFKKIYISQQLLEQLTEKTDKSKLISINNIRGLMNAFN</sequence>
<keyword evidence="3 12" id="KW-0227">DNA damage</keyword>
<dbReference type="InterPro" id="IPR014774">
    <property type="entry name" value="KaiC-like_dom"/>
</dbReference>
<evidence type="ECO:0000256" key="1">
    <source>
        <dbReference type="ARBA" id="ARBA00022723"/>
    </source>
</evidence>
<feature type="domain" description="RecA family profile 1" evidence="13">
    <location>
        <begin position="74"/>
        <end position="224"/>
    </location>
</feature>
<keyword evidence="2 12" id="KW-0547">Nucleotide-binding</keyword>
<dbReference type="InterPro" id="IPR004504">
    <property type="entry name" value="DNA_repair_RadA"/>
</dbReference>
<dbReference type="GO" id="GO:0005524">
    <property type="term" value="F:ATP binding"/>
    <property type="evidence" value="ECO:0007669"/>
    <property type="project" value="UniProtKB-UniRule"/>
</dbReference>
<dbReference type="GO" id="GO:0000725">
    <property type="term" value="P:recombinational repair"/>
    <property type="evidence" value="ECO:0007669"/>
    <property type="project" value="TreeGrafter"/>
</dbReference>
<keyword evidence="1 12" id="KW-0479">Metal-binding</keyword>
<evidence type="ECO:0000256" key="10">
    <source>
        <dbReference type="ARBA" id="ARBA00023204"/>
    </source>
</evidence>
<dbReference type="GO" id="GO:0005829">
    <property type="term" value="C:cytosol"/>
    <property type="evidence" value="ECO:0007669"/>
    <property type="project" value="TreeGrafter"/>
</dbReference>
<dbReference type="GO" id="GO:0140664">
    <property type="term" value="F:ATP-dependent DNA damage sensor activity"/>
    <property type="evidence" value="ECO:0007669"/>
    <property type="project" value="InterPro"/>
</dbReference>
<evidence type="ECO:0000256" key="6">
    <source>
        <dbReference type="ARBA" id="ARBA00022833"/>
    </source>
</evidence>
<dbReference type="Pfam" id="PF06745">
    <property type="entry name" value="ATPase"/>
    <property type="match status" value="1"/>
</dbReference>